<dbReference type="EMBL" id="KL584711">
    <property type="protein sequence ID" value="KEQ72583.1"/>
    <property type="molecule type" value="Genomic_DNA"/>
</dbReference>
<sequence length="318" mass="36870">MTTPAASPTEQYGAAEVGVVVRDTRKSKPTPQVVRSAPVFLLYKYYLRPWTDADDPKLKTLEQFCRRFKWIPSLELINSIIHKANIIDEEVRLNFPIYAFMEFHNFKVCISDTTGEPRLFVGHLVREHGATEEVWAGWSGAKKGSRERITAANTRLYHVPRVQKETCEIEFNPEVRKHIRWDYALDDLFGLGQLHHIRNLQCIVQIQNAILLSVAKVLLRFPGLMQLADCRRRRRGFGFTECSRRPFTRFDRAGRRSLPLRHPFQATLDILNFGPSPADGVHDCHPPDPTKTWRQRYLEHYPEDSEFDLESIPDSDNT</sequence>
<dbReference type="HOGENOM" id="CLU_874297_0_0_1"/>
<evidence type="ECO:0000313" key="2">
    <source>
        <dbReference type="Proteomes" id="UP000027730"/>
    </source>
</evidence>
<evidence type="ECO:0000313" key="1">
    <source>
        <dbReference type="EMBL" id="KEQ72583.1"/>
    </source>
</evidence>
<keyword evidence="2" id="KW-1185">Reference proteome</keyword>
<dbReference type="RefSeq" id="XP_013426860.1">
    <property type="nucleotide sequence ID" value="XM_013571406.1"/>
</dbReference>
<dbReference type="OrthoDB" id="3828991at2759"/>
<dbReference type="Proteomes" id="UP000027730">
    <property type="component" value="Unassembled WGS sequence"/>
</dbReference>
<dbReference type="AlphaFoldDB" id="A0A074WHR9"/>
<gene>
    <name evidence="1" type="ORF">M436DRAFT_82685</name>
</gene>
<protein>
    <submittedName>
        <fullName evidence="1">Uncharacterized protein</fullName>
    </submittedName>
</protein>
<reference evidence="1 2" key="1">
    <citation type="journal article" date="2014" name="BMC Genomics">
        <title>Genome sequencing of four Aureobasidium pullulans varieties: biotechnological potential, stress tolerance, and description of new species.</title>
        <authorList>
            <person name="Gostin Ar C."/>
            <person name="Ohm R.A."/>
            <person name="Kogej T."/>
            <person name="Sonjak S."/>
            <person name="Turk M."/>
            <person name="Zajc J."/>
            <person name="Zalar P."/>
            <person name="Grube M."/>
            <person name="Sun H."/>
            <person name="Han J."/>
            <person name="Sharma A."/>
            <person name="Chiniquy J."/>
            <person name="Ngan C.Y."/>
            <person name="Lipzen A."/>
            <person name="Barry K."/>
            <person name="Grigoriev I.V."/>
            <person name="Gunde-Cimerman N."/>
        </authorList>
    </citation>
    <scope>NUCLEOTIDE SEQUENCE [LARGE SCALE GENOMIC DNA]</scope>
    <source>
        <strain evidence="1 2">CBS 147.97</strain>
    </source>
</reference>
<accession>A0A074WHR9</accession>
<name>A0A074WHR9_9PEZI</name>
<dbReference type="GeneID" id="25417035"/>
<organism evidence="1 2">
    <name type="scientific">Aureobasidium namibiae CBS 147.97</name>
    <dbReference type="NCBI Taxonomy" id="1043004"/>
    <lineage>
        <taxon>Eukaryota</taxon>
        <taxon>Fungi</taxon>
        <taxon>Dikarya</taxon>
        <taxon>Ascomycota</taxon>
        <taxon>Pezizomycotina</taxon>
        <taxon>Dothideomycetes</taxon>
        <taxon>Dothideomycetidae</taxon>
        <taxon>Dothideales</taxon>
        <taxon>Saccotheciaceae</taxon>
        <taxon>Aureobasidium</taxon>
    </lineage>
</organism>
<proteinExistence type="predicted"/>